<evidence type="ECO:0000256" key="1">
    <source>
        <dbReference type="ARBA" id="ARBA00007085"/>
    </source>
</evidence>
<accession>A0AAE8MYV3</accession>
<keyword evidence="6" id="KW-1185">Reference proteome</keyword>
<organism evidence="5 6">
    <name type="scientific">Cephalotrichum gorgonifer</name>
    <dbReference type="NCBI Taxonomy" id="2041049"/>
    <lineage>
        <taxon>Eukaryota</taxon>
        <taxon>Fungi</taxon>
        <taxon>Dikarya</taxon>
        <taxon>Ascomycota</taxon>
        <taxon>Pezizomycotina</taxon>
        <taxon>Sordariomycetes</taxon>
        <taxon>Hypocreomycetidae</taxon>
        <taxon>Microascales</taxon>
        <taxon>Microascaceae</taxon>
        <taxon>Cephalotrichum</taxon>
    </lineage>
</organism>
<protein>
    <recommendedName>
        <fullName evidence="4">Invertebrate defensins family profile domain-containing protein</fullName>
    </recommendedName>
</protein>
<keyword evidence="3" id="KW-0732">Signal</keyword>
<sequence length="98" mass="10446">MQFFKAFVSTLLIASPMVLAAPRPEETAPEAIDALIAELVGLVDIDIDVEAGLSARELQARQGWTCNFLGGNKGCQVKCFLKGKGGGYCNSKNVCVCH</sequence>
<comment type="similarity">
    <text evidence="1">Belongs to the invertebrate defensin family.</text>
</comment>
<feature type="signal peptide" evidence="3">
    <location>
        <begin position="1"/>
        <end position="20"/>
    </location>
</feature>
<dbReference type="EMBL" id="ONZQ02000005">
    <property type="protein sequence ID" value="SPO01752.1"/>
    <property type="molecule type" value="Genomic_DNA"/>
</dbReference>
<dbReference type="InterPro" id="IPR001542">
    <property type="entry name" value="Defensin_invertebrate/fungal"/>
</dbReference>
<dbReference type="PROSITE" id="PS51378">
    <property type="entry name" value="INVERT_DEFENSINS"/>
    <property type="match status" value="1"/>
</dbReference>
<dbReference type="Pfam" id="PF01097">
    <property type="entry name" value="Defensin_2"/>
    <property type="match status" value="1"/>
</dbReference>
<evidence type="ECO:0000256" key="2">
    <source>
        <dbReference type="ARBA" id="ARBA00023157"/>
    </source>
</evidence>
<dbReference type="InterPro" id="IPR036574">
    <property type="entry name" value="Scorpion_toxin-like_sf"/>
</dbReference>
<evidence type="ECO:0000256" key="3">
    <source>
        <dbReference type="SAM" id="SignalP"/>
    </source>
</evidence>
<dbReference type="GO" id="GO:0006952">
    <property type="term" value="P:defense response"/>
    <property type="evidence" value="ECO:0007669"/>
    <property type="project" value="InterPro"/>
</dbReference>
<dbReference type="Gene3D" id="3.30.30.10">
    <property type="entry name" value="Knottin, scorpion toxin-like"/>
    <property type="match status" value="1"/>
</dbReference>
<dbReference type="Proteomes" id="UP001187682">
    <property type="component" value="Unassembled WGS sequence"/>
</dbReference>
<dbReference type="SUPFAM" id="SSF57095">
    <property type="entry name" value="Scorpion toxin-like"/>
    <property type="match status" value="1"/>
</dbReference>
<evidence type="ECO:0000313" key="5">
    <source>
        <dbReference type="EMBL" id="SPO01752.1"/>
    </source>
</evidence>
<comment type="caution">
    <text evidence="5">The sequence shown here is derived from an EMBL/GenBank/DDBJ whole genome shotgun (WGS) entry which is preliminary data.</text>
</comment>
<dbReference type="AlphaFoldDB" id="A0AAE8MYV3"/>
<gene>
    <name evidence="5" type="ORF">DNG_04425</name>
</gene>
<reference evidence="5" key="1">
    <citation type="submission" date="2018-03" db="EMBL/GenBank/DDBJ databases">
        <authorList>
            <person name="Guldener U."/>
        </authorList>
    </citation>
    <scope>NUCLEOTIDE SEQUENCE</scope>
</reference>
<keyword evidence="2" id="KW-1015">Disulfide bond</keyword>
<feature type="domain" description="Invertebrate defensins family profile" evidence="4">
    <location>
        <begin position="63"/>
        <end position="98"/>
    </location>
</feature>
<proteinExistence type="inferred from homology"/>
<evidence type="ECO:0000259" key="4">
    <source>
        <dbReference type="PROSITE" id="PS51378"/>
    </source>
</evidence>
<feature type="chain" id="PRO_5041960661" description="Invertebrate defensins family profile domain-containing protein" evidence="3">
    <location>
        <begin position="21"/>
        <end position="98"/>
    </location>
</feature>
<name>A0AAE8MYV3_9PEZI</name>
<evidence type="ECO:0000313" key="6">
    <source>
        <dbReference type="Proteomes" id="UP001187682"/>
    </source>
</evidence>